<gene>
    <name evidence="2" type="ORF">MNBD_GAMMA01-2093</name>
</gene>
<feature type="domain" description="PurM-like N-terminal" evidence="1">
    <location>
        <begin position="28"/>
        <end position="137"/>
    </location>
</feature>
<keyword evidence="2" id="KW-0418">Kinase</keyword>
<name>A0A3B0US06_9ZZZZ</name>
<dbReference type="GO" id="GO:0009228">
    <property type="term" value="P:thiamine biosynthetic process"/>
    <property type="evidence" value="ECO:0007669"/>
    <property type="project" value="InterPro"/>
</dbReference>
<dbReference type="SUPFAM" id="SSF56042">
    <property type="entry name" value="PurM C-terminal domain-like"/>
    <property type="match status" value="1"/>
</dbReference>
<dbReference type="EC" id="2.7.4.16" evidence="2"/>
<dbReference type="InterPro" id="IPR036676">
    <property type="entry name" value="PurM-like_C_sf"/>
</dbReference>
<dbReference type="GO" id="GO:0009030">
    <property type="term" value="F:thiamine-phosphate kinase activity"/>
    <property type="evidence" value="ECO:0007669"/>
    <property type="project" value="UniProtKB-EC"/>
</dbReference>
<dbReference type="Gene3D" id="3.90.650.10">
    <property type="entry name" value="PurM-like C-terminal domain"/>
    <property type="match status" value="1"/>
</dbReference>
<keyword evidence="2" id="KW-0808">Transferase</keyword>
<organism evidence="2">
    <name type="scientific">hydrothermal vent metagenome</name>
    <dbReference type="NCBI Taxonomy" id="652676"/>
    <lineage>
        <taxon>unclassified sequences</taxon>
        <taxon>metagenomes</taxon>
        <taxon>ecological metagenomes</taxon>
    </lineage>
</organism>
<dbReference type="Gene3D" id="3.30.1330.10">
    <property type="entry name" value="PurM-like, N-terminal domain"/>
    <property type="match status" value="1"/>
</dbReference>
<dbReference type="NCBIfam" id="TIGR01379">
    <property type="entry name" value="thiL"/>
    <property type="match status" value="1"/>
</dbReference>
<dbReference type="InterPro" id="IPR016188">
    <property type="entry name" value="PurM-like_N"/>
</dbReference>
<reference evidence="2" key="1">
    <citation type="submission" date="2018-06" db="EMBL/GenBank/DDBJ databases">
        <authorList>
            <person name="Zhirakovskaya E."/>
        </authorList>
    </citation>
    <scope>NUCLEOTIDE SEQUENCE</scope>
</reference>
<dbReference type="InterPro" id="IPR006283">
    <property type="entry name" value="ThiL-like"/>
</dbReference>
<dbReference type="CDD" id="cd02194">
    <property type="entry name" value="ThiL"/>
    <property type="match status" value="1"/>
</dbReference>
<dbReference type="SUPFAM" id="SSF55326">
    <property type="entry name" value="PurM N-terminal domain-like"/>
    <property type="match status" value="1"/>
</dbReference>
<accession>A0A3B0US06</accession>
<dbReference type="PANTHER" id="PTHR30270">
    <property type="entry name" value="THIAMINE-MONOPHOSPHATE KINASE"/>
    <property type="match status" value="1"/>
</dbReference>
<dbReference type="InterPro" id="IPR036921">
    <property type="entry name" value="PurM-like_N_sf"/>
</dbReference>
<evidence type="ECO:0000313" key="2">
    <source>
        <dbReference type="EMBL" id="VAW33845.1"/>
    </source>
</evidence>
<dbReference type="PIRSF" id="PIRSF005303">
    <property type="entry name" value="Thiam_monoph_kin"/>
    <property type="match status" value="1"/>
</dbReference>
<proteinExistence type="inferred from homology"/>
<sequence length="303" mass="32079">MEFDVIDFIKSQSQSSSQVDSSVILGIGDDAAVINLKANRQLVVSTDTLVGGVHFDNSATPAQIGHKALAVSLSDLAAMGATPKWCTLNLTLPKIDMQWLAPFISGLLKLATKYNVSLVGGDTTAGALSITVTVFGEAIAGQYLTRSNAKRGDLIAVSGEIGSAAFALDNKKSNLAAALHVPEPQLKISQQIKSFARACIDISDGLLADLGHICKQSNLGATILLEQIPVNKQLKDSSPNWSNYVLAGGDDYQLCFTFSPDNLAKLPANCTIIGQMGCGTAVKVLSNNQEIQFKHTGFIHFNS</sequence>
<dbReference type="PANTHER" id="PTHR30270:SF0">
    <property type="entry name" value="THIAMINE-MONOPHOSPHATE KINASE"/>
    <property type="match status" value="1"/>
</dbReference>
<evidence type="ECO:0000259" key="1">
    <source>
        <dbReference type="Pfam" id="PF00586"/>
    </source>
</evidence>
<dbReference type="HAMAP" id="MF_02128">
    <property type="entry name" value="TMP_kinase"/>
    <property type="match status" value="1"/>
</dbReference>
<dbReference type="AlphaFoldDB" id="A0A3B0US06"/>
<dbReference type="Pfam" id="PF00586">
    <property type="entry name" value="AIRS"/>
    <property type="match status" value="1"/>
</dbReference>
<protein>
    <submittedName>
        <fullName evidence="2">Thiamine-monophosphate kinase</fullName>
        <ecNumber evidence="2">2.7.4.16</ecNumber>
    </submittedName>
</protein>
<dbReference type="EMBL" id="UOEW01000044">
    <property type="protein sequence ID" value="VAW33845.1"/>
    <property type="molecule type" value="Genomic_DNA"/>
</dbReference>